<evidence type="ECO:0000313" key="3">
    <source>
        <dbReference type="EMBL" id="GLW53922.1"/>
    </source>
</evidence>
<sequence>MTETPLAARPADPTAPVFVDASGRRQRRSRRIGWLLAVPAAGYLALVASSALGGPSFDAPFVPKPAAPAGPSVPVPTGAPDPGTDPVADGRPTSGPGGTGAPTTRPAQAPVAPAAASSAPRSTAAPTTAAATPGAAASHGRSTAVPGNSRKPAKNP</sequence>
<feature type="compositionally biased region" description="Pro residues" evidence="1">
    <location>
        <begin position="62"/>
        <end position="79"/>
    </location>
</feature>
<dbReference type="OrthoDB" id="4255256at2"/>
<organism evidence="3 4">
    <name type="scientific">Kitasatospora phosalacinea</name>
    <dbReference type="NCBI Taxonomy" id="2065"/>
    <lineage>
        <taxon>Bacteria</taxon>
        <taxon>Bacillati</taxon>
        <taxon>Actinomycetota</taxon>
        <taxon>Actinomycetes</taxon>
        <taxon>Kitasatosporales</taxon>
        <taxon>Streptomycetaceae</taxon>
        <taxon>Kitasatospora</taxon>
    </lineage>
</organism>
<keyword evidence="2" id="KW-0472">Membrane</keyword>
<name>A0A9W6UN97_9ACTN</name>
<protein>
    <submittedName>
        <fullName evidence="3">Uncharacterized protein</fullName>
    </submittedName>
</protein>
<gene>
    <name evidence="3" type="ORF">Kpho01_19330</name>
</gene>
<dbReference type="AlphaFoldDB" id="A0A9W6UN97"/>
<reference evidence="3" key="1">
    <citation type="submission" date="2023-02" db="EMBL/GenBank/DDBJ databases">
        <title>Kitasatospora phosalacinea NBRC 14362.</title>
        <authorList>
            <person name="Ichikawa N."/>
            <person name="Sato H."/>
            <person name="Tonouchi N."/>
        </authorList>
    </citation>
    <scope>NUCLEOTIDE SEQUENCE</scope>
    <source>
        <strain evidence="3">NBRC 14362</strain>
    </source>
</reference>
<proteinExistence type="predicted"/>
<dbReference type="Proteomes" id="UP001165143">
    <property type="component" value="Unassembled WGS sequence"/>
</dbReference>
<evidence type="ECO:0000256" key="1">
    <source>
        <dbReference type="SAM" id="MobiDB-lite"/>
    </source>
</evidence>
<comment type="caution">
    <text evidence="3">The sequence shown here is derived from an EMBL/GenBank/DDBJ whole genome shotgun (WGS) entry which is preliminary data.</text>
</comment>
<feature type="transmembrane region" description="Helical" evidence="2">
    <location>
        <begin position="32"/>
        <end position="52"/>
    </location>
</feature>
<feature type="compositionally biased region" description="Low complexity" evidence="1">
    <location>
        <begin position="101"/>
        <end position="138"/>
    </location>
</feature>
<evidence type="ECO:0000256" key="2">
    <source>
        <dbReference type="SAM" id="Phobius"/>
    </source>
</evidence>
<accession>A0A9W6UN97</accession>
<dbReference type="EMBL" id="BSRX01000009">
    <property type="protein sequence ID" value="GLW53922.1"/>
    <property type="molecule type" value="Genomic_DNA"/>
</dbReference>
<feature type="region of interest" description="Disordered" evidence="1">
    <location>
        <begin position="1"/>
        <end position="30"/>
    </location>
</feature>
<feature type="region of interest" description="Disordered" evidence="1">
    <location>
        <begin position="54"/>
        <end position="156"/>
    </location>
</feature>
<dbReference type="RefSeq" id="WP_051776607.1">
    <property type="nucleotide sequence ID" value="NZ_BSRX01000009.1"/>
</dbReference>
<keyword evidence="2" id="KW-0812">Transmembrane</keyword>
<evidence type="ECO:0000313" key="4">
    <source>
        <dbReference type="Proteomes" id="UP001165143"/>
    </source>
</evidence>
<keyword evidence="2" id="KW-1133">Transmembrane helix</keyword>